<keyword evidence="1" id="KW-0378">Hydrolase</keyword>
<sequence length="100" mass="11257">VVTRNALLDSGATECFINPRLVQKLQLPTTKLKTPRKVRNIDRSLDKSRTVTEVVLLNMTHEDHAARHAFFVADIGADELILGYPFFKVVNPLIDWATGK</sequence>
<dbReference type="EMBL" id="WHVB01000109">
    <property type="protein sequence ID" value="KAF8461838.1"/>
    <property type="molecule type" value="Genomic_DNA"/>
</dbReference>
<dbReference type="SUPFAM" id="SSF50630">
    <property type="entry name" value="Acid proteases"/>
    <property type="match status" value="1"/>
</dbReference>
<reference evidence="1" key="2">
    <citation type="journal article" date="2020" name="Nat. Commun.">
        <title>Large-scale genome sequencing of mycorrhizal fungi provides insights into the early evolution of symbiotic traits.</title>
        <authorList>
            <person name="Miyauchi S."/>
            <person name="Kiss E."/>
            <person name="Kuo A."/>
            <person name="Drula E."/>
            <person name="Kohler A."/>
            <person name="Sanchez-Garcia M."/>
            <person name="Morin E."/>
            <person name="Andreopoulos B."/>
            <person name="Barry K.W."/>
            <person name="Bonito G."/>
            <person name="Buee M."/>
            <person name="Carver A."/>
            <person name="Chen C."/>
            <person name="Cichocki N."/>
            <person name="Clum A."/>
            <person name="Culley D."/>
            <person name="Crous P.W."/>
            <person name="Fauchery L."/>
            <person name="Girlanda M."/>
            <person name="Hayes R.D."/>
            <person name="Keri Z."/>
            <person name="LaButti K."/>
            <person name="Lipzen A."/>
            <person name="Lombard V."/>
            <person name="Magnuson J."/>
            <person name="Maillard F."/>
            <person name="Murat C."/>
            <person name="Nolan M."/>
            <person name="Ohm R.A."/>
            <person name="Pangilinan J."/>
            <person name="Pereira M.F."/>
            <person name="Perotto S."/>
            <person name="Peter M."/>
            <person name="Pfister S."/>
            <person name="Riley R."/>
            <person name="Sitrit Y."/>
            <person name="Stielow J.B."/>
            <person name="Szollosi G."/>
            <person name="Zifcakova L."/>
            <person name="Stursova M."/>
            <person name="Spatafora J.W."/>
            <person name="Tedersoo L."/>
            <person name="Vaario L.M."/>
            <person name="Yamada A."/>
            <person name="Yan M."/>
            <person name="Wang P."/>
            <person name="Xu J."/>
            <person name="Bruns T."/>
            <person name="Baldrian P."/>
            <person name="Vilgalys R."/>
            <person name="Dunand C."/>
            <person name="Henrissat B."/>
            <person name="Grigoriev I.V."/>
            <person name="Hibbett D."/>
            <person name="Nagy L.G."/>
            <person name="Martin F.M."/>
        </authorList>
    </citation>
    <scope>NUCLEOTIDE SEQUENCE</scope>
    <source>
        <strain evidence="1">Prilba</strain>
    </source>
</reference>
<keyword evidence="1" id="KW-0645">Protease</keyword>
<dbReference type="Gene3D" id="2.40.70.10">
    <property type="entry name" value="Acid Proteases"/>
    <property type="match status" value="1"/>
</dbReference>
<comment type="caution">
    <text evidence="1">The sequence shown here is derived from an EMBL/GenBank/DDBJ whole genome shotgun (WGS) entry which is preliminary data.</text>
</comment>
<dbReference type="Proteomes" id="UP000759537">
    <property type="component" value="Unassembled WGS sequence"/>
</dbReference>
<dbReference type="InterPro" id="IPR021109">
    <property type="entry name" value="Peptidase_aspartic_dom_sf"/>
</dbReference>
<dbReference type="Pfam" id="PF13975">
    <property type="entry name" value="gag-asp_proteas"/>
    <property type="match status" value="1"/>
</dbReference>
<feature type="non-terminal residue" evidence="1">
    <location>
        <position position="100"/>
    </location>
</feature>
<dbReference type="OrthoDB" id="128646at2759"/>
<evidence type="ECO:0000313" key="2">
    <source>
        <dbReference type="Proteomes" id="UP000759537"/>
    </source>
</evidence>
<keyword evidence="2" id="KW-1185">Reference proteome</keyword>
<proteinExistence type="predicted"/>
<accession>A0A9P5JU11</accession>
<organism evidence="1 2">
    <name type="scientific">Russula ochroleuca</name>
    <dbReference type="NCBI Taxonomy" id="152965"/>
    <lineage>
        <taxon>Eukaryota</taxon>
        <taxon>Fungi</taxon>
        <taxon>Dikarya</taxon>
        <taxon>Basidiomycota</taxon>
        <taxon>Agaricomycotina</taxon>
        <taxon>Agaricomycetes</taxon>
        <taxon>Russulales</taxon>
        <taxon>Russulaceae</taxon>
        <taxon>Russula</taxon>
    </lineage>
</organism>
<reference evidence="1" key="1">
    <citation type="submission" date="2019-10" db="EMBL/GenBank/DDBJ databases">
        <authorList>
            <consortium name="DOE Joint Genome Institute"/>
            <person name="Kuo A."/>
            <person name="Miyauchi S."/>
            <person name="Kiss E."/>
            <person name="Drula E."/>
            <person name="Kohler A."/>
            <person name="Sanchez-Garcia M."/>
            <person name="Andreopoulos B."/>
            <person name="Barry K.W."/>
            <person name="Bonito G."/>
            <person name="Buee M."/>
            <person name="Carver A."/>
            <person name="Chen C."/>
            <person name="Cichocki N."/>
            <person name="Clum A."/>
            <person name="Culley D."/>
            <person name="Crous P.W."/>
            <person name="Fauchery L."/>
            <person name="Girlanda M."/>
            <person name="Hayes R."/>
            <person name="Keri Z."/>
            <person name="LaButti K."/>
            <person name="Lipzen A."/>
            <person name="Lombard V."/>
            <person name="Magnuson J."/>
            <person name="Maillard F."/>
            <person name="Morin E."/>
            <person name="Murat C."/>
            <person name="Nolan M."/>
            <person name="Ohm R."/>
            <person name="Pangilinan J."/>
            <person name="Pereira M."/>
            <person name="Perotto S."/>
            <person name="Peter M."/>
            <person name="Riley R."/>
            <person name="Sitrit Y."/>
            <person name="Stielow B."/>
            <person name="Szollosi G."/>
            <person name="Zifcakova L."/>
            <person name="Stursova M."/>
            <person name="Spatafora J.W."/>
            <person name="Tedersoo L."/>
            <person name="Vaario L.-M."/>
            <person name="Yamada A."/>
            <person name="Yan M."/>
            <person name="Wang P."/>
            <person name="Xu J."/>
            <person name="Bruns T."/>
            <person name="Baldrian P."/>
            <person name="Vilgalys R."/>
            <person name="Henrissat B."/>
            <person name="Grigoriev I.V."/>
            <person name="Hibbett D."/>
            <person name="Nagy L.G."/>
            <person name="Martin F.M."/>
        </authorList>
    </citation>
    <scope>NUCLEOTIDE SEQUENCE</scope>
    <source>
        <strain evidence="1">Prilba</strain>
    </source>
</reference>
<dbReference type="GO" id="GO:0006508">
    <property type="term" value="P:proteolysis"/>
    <property type="evidence" value="ECO:0007669"/>
    <property type="project" value="UniProtKB-KW"/>
</dbReference>
<evidence type="ECO:0000313" key="1">
    <source>
        <dbReference type="EMBL" id="KAF8461838.1"/>
    </source>
</evidence>
<dbReference type="GO" id="GO:0008233">
    <property type="term" value="F:peptidase activity"/>
    <property type="evidence" value="ECO:0007669"/>
    <property type="project" value="UniProtKB-KW"/>
</dbReference>
<dbReference type="AlphaFoldDB" id="A0A9P5JU11"/>
<protein>
    <submittedName>
        <fullName evidence="1">Protease</fullName>
    </submittedName>
</protein>
<dbReference type="CDD" id="cd00303">
    <property type="entry name" value="retropepsin_like"/>
    <property type="match status" value="1"/>
</dbReference>
<name>A0A9P5JU11_9AGAM</name>
<gene>
    <name evidence="1" type="ORF">DFH94DRAFT_616032</name>
</gene>
<feature type="non-terminal residue" evidence="1">
    <location>
        <position position="1"/>
    </location>
</feature>